<evidence type="ECO:0008006" key="7">
    <source>
        <dbReference type="Google" id="ProtNLM"/>
    </source>
</evidence>
<keyword evidence="2" id="KW-0812">Transmembrane</keyword>
<feature type="domain" description="DUF7507" evidence="3">
    <location>
        <begin position="507"/>
        <end position="594"/>
    </location>
</feature>
<dbReference type="InterPro" id="IPR057693">
    <property type="entry name" value="DUF7933"/>
</dbReference>
<sequence>MATTLLVGAGLDPDRARADASPPPVAPQTAAAGVLGADPRVLFSEDFENGLSTQPILLSQYVGRNGERYTADPAWIDPSQCNGIITRVGSSAMGACGRNLQLQGLAYVLGRAGGTDPSTNHAVSAWTEDRSVPANAVQVEPTAPTPVGASGRFISFGVVAAAGACAGFAHPKLNFTLIDGTTERSVSDHAIDPCTEQGGATYTYGGETYRAGRFTSNGGLLFSGDTVKWRLRNQQGAFSGNDGAIDGVTVVDSTPTLANAYAGDPIIGDTARMTVRVVNTSERGSKPGWSFAEDLPDGLHIAADPKLQSTCQGADVTAESGADAVAVRNGSLAYRATDCTVSFDVVADHAGTYTIRADDVTEHVGVELPAPASVTFRPEQNVLTVTDRAVLSDGNDDDVADLGEQVAFASTVRNDGNVAVHDLTVTGANGAVTCDSDALAPGATAACTSPSRAVTQADLDTGRIEDTVEADAVSRAGEPVSGTASAAVGTPAPAPTIGATLQTVVDGPPGVGDGIRLRLEVRNTGNVTVHDPTATIDGRPEFRTDCPDGPLAPGASVACDVDGSHTVTQDDVDRGDVAFAATVVAKDARGGDVRASAEAGQPTVAAEPAIGTRVTAALPDDGAPVPGTVATVTVRVTNTGNVTLADPSSAVTRPSGITVTCPPGPLAPGASVACTTAGYALTQQDIDAGAVRFDARSTGTAPDATEVAATDTTTLAVAQEARITTTLTAALAVQDRGPRAGDHVRLTAAVTNAGNVTVRDPEPSGIGASCPDGALAPGAELPCAVEDHVLTQREIDAGTVHFGLHVVATAPDGRSVAADDHADVALAAAPSIVVGATSALAPSEHDVPFAGDEAQLTTTVENTGNVTLHDVAVVVRDRTETGVRCPVADLAPGDAATCDVDRVPLTQAEIDAGTVHFDLDGSGTAPSSTEVTATAPTDLVLPRATAITASATATLDEVEHALPTAGDGVTLHLVVRNTGNTTVRDTSALVVDRPGTTVRCPAEAVAPGDEVVCEVDGYPLTQADVDAGRVDFAFAVTTIGADDRQGTASADAAVAIERRPVLDAELRANLAASDHTVPRPGDRVDLGATLTNVGNVTLREPHAELVEVADGTVDCPTAPLAPRASVTCAIDGHVLTQSEIEEGVVRFALVGTGTAPDDHEATDRDEVRVDLLAANRLDLRMSPVVQAGSGAVRAAGVREVFHLGDVVAVRGTVQNTGNLEVHGLRAADGDPLTCAAATLAPGAETTCEGRFHEVTDADVRAGRVLFRSQAEGRVTRADGTTEQVQGSATTGQTDGHAAAPRSAAPLSAAPLPAAPPSAATGAEVVQGTDSAASLEARPVRVSSQVVRNAVPVEALPSALAFTGSAVFGVALPAAVVLLLGGALLLVRTRRRRDVDAPPVTED</sequence>
<evidence type="ECO:0000313" key="6">
    <source>
        <dbReference type="Proteomes" id="UP001236404"/>
    </source>
</evidence>
<protein>
    <recommendedName>
        <fullName evidence="7">DUF11 domain-containing protein</fullName>
    </recommendedName>
</protein>
<feature type="transmembrane region" description="Helical" evidence="2">
    <location>
        <begin position="1365"/>
        <end position="1386"/>
    </location>
</feature>
<feature type="compositionally biased region" description="Polar residues" evidence="1">
    <location>
        <begin position="1278"/>
        <end position="1293"/>
    </location>
</feature>
<keyword evidence="6" id="KW-1185">Reference proteome</keyword>
<feature type="domain" description="DUF7507" evidence="3">
    <location>
        <begin position="608"/>
        <end position="708"/>
    </location>
</feature>
<evidence type="ECO:0000313" key="5">
    <source>
        <dbReference type="EMBL" id="MDM7892021.1"/>
    </source>
</evidence>
<feature type="domain" description="DUF7507" evidence="3">
    <location>
        <begin position="1196"/>
        <end position="1277"/>
    </location>
</feature>
<feature type="domain" description="DUF7507" evidence="3">
    <location>
        <begin position="830"/>
        <end position="933"/>
    </location>
</feature>
<gene>
    <name evidence="5" type="ORF">QUG93_10015</name>
</gene>
<dbReference type="PANTHER" id="PTHR35902:SF3">
    <property type="entry name" value="NPCBM-ASSOCIATED, NEW3 DOMAIN OF ALPHA-GALACTOSIDASE"/>
    <property type="match status" value="1"/>
</dbReference>
<dbReference type="Pfam" id="PF24346">
    <property type="entry name" value="DUF7507"/>
    <property type="match status" value="8"/>
</dbReference>
<dbReference type="EMBL" id="JAUCMN010000006">
    <property type="protein sequence ID" value="MDM7892021.1"/>
    <property type="molecule type" value="Genomic_DNA"/>
</dbReference>
<evidence type="ECO:0000259" key="3">
    <source>
        <dbReference type="Pfam" id="PF24346"/>
    </source>
</evidence>
<comment type="caution">
    <text evidence="5">The sequence shown here is derived from an EMBL/GenBank/DDBJ whole genome shotgun (WGS) entry which is preliminary data.</text>
</comment>
<organism evidence="5 6">
    <name type="scientific">Curtobacterium caseinilyticum</name>
    <dbReference type="NCBI Taxonomy" id="3055137"/>
    <lineage>
        <taxon>Bacteria</taxon>
        <taxon>Bacillati</taxon>
        <taxon>Actinomycetota</taxon>
        <taxon>Actinomycetes</taxon>
        <taxon>Micrococcales</taxon>
        <taxon>Microbacteriaceae</taxon>
        <taxon>Curtobacterium</taxon>
    </lineage>
</organism>
<feature type="domain" description="DUF7507" evidence="3">
    <location>
        <begin position="1074"/>
        <end position="1163"/>
    </location>
</feature>
<dbReference type="Pfam" id="PF25564">
    <property type="entry name" value="DUF7933"/>
    <property type="match status" value="1"/>
</dbReference>
<reference evidence="5 6" key="1">
    <citation type="submission" date="2023-06" db="EMBL/GenBank/DDBJ databases">
        <authorList>
            <person name="Feng G."/>
            <person name="Li J."/>
            <person name="Zhu H."/>
        </authorList>
    </citation>
    <scope>NUCLEOTIDE SEQUENCE [LARGE SCALE GENOMIC DNA]</scope>
    <source>
        <strain evidence="5 6">RHCKG28</strain>
    </source>
</reference>
<accession>A0ABT7TR95</accession>
<keyword evidence="2" id="KW-1133">Transmembrane helix</keyword>
<feature type="domain" description="DUF7507" evidence="3">
    <location>
        <begin position="729"/>
        <end position="817"/>
    </location>
</feature>
<dbReference type="RefSeq" id="WP_289473759.1">
    <property type="nucleotide sequence ID" value="NZ_JAUCMN010000006.1"/>
</dbReference>
<feature type="compositionally biased region" description="Low complexity" evidence="1">
    <location>
        <begin position="1297"/>
        <end position="1319"/>
    </location>
</feature>
<dbReference type="InterPro" id="IPR055354">
    <property type="entry name" value="DUF7507"/>
</dbReference>
<proteinExistence type="predicted"/>
<dbReference type="Proteomes" id="UP001236404">
    <property type="component" value="Unassembled WGS sequence"/>
</dbReference>
<evidence type="ECO:0000256" key="2">
    <source>
        <dbReference type="SAM" id="Phobius"/>
    </source>
</evidence>
<feature type="domain" description="DUF7507" evidence="3">
    <location>
        <begin position="395"/>
        <end position="481"/>
    </location>
</feature>
<feature type="region of interest" description="Disordered" evidence="1">
    <location>
        <begin position="9"/>
        <end position="29"/>
    </location>
</feature>
<feature type="domain" description="DUF7507" evidence="3">
    <location>
        <begin position="950"/>
        <end position="1031"/>
    </location>
</feature>
<feature type="region of interest" description="Disordered" evidence="1">
    <location>
        <begin position="1272"/>
        <end position="1321"/>
    </location>
</feature>
<name>A0ABT7TR95_9MICO</name>
<feature type="domain" description="DUF7933" evidence="4">
    <location>
        <begin position="255"/>
        <end position="366"/>
    </location>
</feature>
<evidence type="ECO:0000259" key="4">
    <source>
        <dbReference type="Pfam" id="PF25564"/>
    </source>
</evidence>
<keyword evidence="2" id="KW-0472">Membrane</keyword>
<dbReference type="PANTHER" id="PTHR35902">
    <property type="entry name" value="S-LAYER DOMAIN-LIKE PROTEIN-RELATED"/>
    <property type="match status" value="1"/>
</dbReference>
<evidence type="ECO:0000256" key="1">
    <source>
        <dbReference type="SAM" id="MobiDB-lite"/>
    </source>
</evidence>